<keyword evidence="3" id="KW-0416">Keratin</keyword>
<organism evidence="5 6">
    <name type="scientific">Galemys pyrenaicus</name>
    <name type="common">Iberian desman</name>
    <name type="synonym">Pyrenean desman</name>
    <dbReference type="NCBI Taxonomy" id="202257"/>
    <lineage>
        <taxon>Eukaryota</taxon>
        <taxon>Metazoa</taxon>
        <taxon>Chordata</taxon>
        <taxon>Craniata</taxon>
        <taxon>Vertebrata</taxon>
        <taxon>Euteleostomi</taxon>
        <taxon>Mammalia</taxon>
        <taxon>Eutheria</taxon>
        <taxon>Laurasiatheria</taxon>
        <taxon>Eulipotyphla</taxon>
        <taxon>Talpidae</taxon>
        <taxon>Galemys</taxon>
    </lineage>
</organism>
<reference evidence="5" key="1">
    <citation type="journal article" date="2021" name="Evol. Appl.">
        <title>The genome of the Pyrenean desman and the effects of bottlenecks and inbreeding on the genomic landscape of an endangered species.</title>
        <authorList>
            <person name="Escoda L."/>
            <person name="Castresana J."/>
        </authorList>
    </citation>
    <scope>NUCLEOTIDE SEQUENCE</scope>
    <source>
        <strain evidence="5">IBE-C5619</strain>
    </source>
</reference>
<keyword evidence="2" id="KW-0677">Repeat</keyword>
<accession>A0A8J6A8G8</accession>
<evidence type="ECO:0000313" key="5">
    <source>
        <dbReference type="EMBL" id="KAG8514861.1"/>
    </source>
</evidence>
<name>A0A8J6A8G8_GALPY</name>
<comment type="similarity">
    <text evidence="1">Belongs to the KRTAP type 3 family.</text>
</comment>
<protein>
    <submittedName>
        <fullName evidence="5">Keratin-associated protein 3-3</fullName>
    </submittedName>
</protein>
<sequence>ADALGGGYISARAEERSTDTLRTFSPQPNKHPTPNAMSCCCLPRCCCSVPTGPATTICSSDKCCRCGVCLPSTCPHEISLLQPTCCDNCPPPCCEPDTYVASCWLLNSSHPTPGMSGINLTTYVQPGCRSPWEGGAYLTLNSTSYTARGSRGVPTGPATTLCSSEVCPQCRVCLPSTCLHEISLLQPTCCDTCPPRPAAYLTPTWRRLLNSCHPSPNLSGISKLKTNQSPPAMSCCCLPRCCCSVPTGPATTICSSDKCCRCGVCLPSTCPHTTWLLEPTFCDNSPPPCHIPQPCVPTCFLLNSAQPTPGLETLNLTTYVQPCSGKYNFRKPPLPLNPTNKTPQSPPAMSCCCLPRCCCSVPTGPATTICSSDKCCRCGVCLPSTCPHTTWLLEPTFCDNSPPPCHIPQPCVPTCFLLNSAQPTPGLETLNLTTYVQPCSGDPCTPSCC</sequence>
<comment type="caution">
    <text evidence="5">The sequence shown here is derived from an EMBL/GenBank/DDBJ whole genome shotgun (WGS) entry which is preliminary data.</text>
</comment>
<feature type="domain" description="4Fe-4S ferredoxin-type" evidence="4">
    <location>
        <begin position="365"/>
        <end position="396"/>
    </location>
</feature>
<feature type="domain" description="4Fe-4S ferredoxin-type" evidence="4">
    <location>
        <begin position="53"/>
        <end position="84"/>
    </location>
</feature>
<dbReference type="OrthoDB" id="9446960at2759"/>
<gene>
    <name evidence="5" type="ORF">J0S82_013072</name>
</gene>
<dbReference type="PROSITE" id="PS51379">
    <property type="entry name" value="4FE4S_FER_2"/>
    <property type="match status" value="3"/>
</dbReference>
<dbReference type="PANTHER" id="PTHR23260:SF3">
    <property type="entry name" value="KERATIN-ASSOCIATED PROTEIN 3-1"/>
    <property type="match status" value="1"/>
</dbReference>
<dbReference type="GO" id="GO:0005198">
    <property type="term" value="F:structural molecule activity"/>
    <property type="evidence" value="ECO:0007669"/>
    <property type="project" value="InterPro"/>
</dbReference>
<evidence type="ECO:0000256" key="1">
    <source>
        <dbReference type="ARBA" id="ARBA00005681"/>
    </source>
</evidence>
<feature type="non-terminal residue" evidence="5">
    <location>
        <position position="1"/>
    </location>
</feature>
<dbReference type="AlphaFoldDB" id="A0A8J6A8G8"/>
<evidence type="ECO:0000313" key="6">
    <source>
        <dbReference type="Proteomes" id="UP000700334"/>
    </source>
</evidence>
<evidence type="ECO:0000259" key="4">
    <source>
        <dbReference type="PROSITE" id="PS51379"/>
    </source>
</evidence>
<evidence type="ECO:0000256" key="2">
    <source>
        <dbReference type="ARBA" id="ARBA00022737"/>
    </source>
</evidence>
<dbReference type="GO" id="GO:0045095">
    <property type="term" value="C:keratin filament"/>
    <property type="evidence" value="ECO:0007669"/>
    <property type="project" value="InterPro"/>
</dbReference>
<feature type="domain" description="4Fe-4S ferredoxin-type" evidence="4">
    <location>
        <begin position="249"/>
        <end position="280"/>
    </location>
</feature>
<dbReference type="Pfam" id="PF04579">
    <property type="entry name" value="Keratin_matx"/>
    <property type="match status" value="3"/>
</dbReference>
<dbReference type="InterPro" id="IPR007659">
    <property type="entry name" value="Keratin_matx"/>
</dbReference>
<dbReference type="InterPro" id="IPR017896">
    <property type="entry name" value="4Fe4S_Fe-S-bd"/>
</dbReference>
<proteinExistence type="inferred from homology"/>
<evidence type="ECO:0000256" key="3">
    <source>
        <dbReference type="ARBA" id="ARBA00022744"/>
    </source>
</evidence>
<dbReference type="PANTHER" id="PTHR23260">
    <property type="entry name" value="KERATIN ASSOCIATED PROTEIN 3-3-RELATED"/>
    <property type="match status" value="1"/>
</dbReference>
<keyword evidence="6" id="KW-1185">Reference proteome</keyword>
<dbReference type="GO" id="GO:0005829">
    <property type="term" value="C:cytosol"/>
    <property type="evidence" value="ECO:0007669"/>
    <property type="project" value="UniProtKB-ARBA"/>
</dbReference>
<dbReference type="Proteomes" id="UP000700334">
    <property type="component" value="Unassembled WGS sequence"/>
</dbReference>
<dbReference type="EMBL" id="JAGFMF010011723">
    <property type="protein sequence ID" value="KAG8514861.1"/>
    <property type="molecule type" value="Genomic_DNA"/>
</dbReference>